<dbReference type="Proteomes" id="UP001319921">
    <property type="component" value="Chromosome"/>
</dbReference>
<dbReference type="PANTHER" id="PTHR33055">
    <property type="entry name" value="TRANSPOSASE FOR INSERTION SEQUENCE ELEMENT IS1111A"/>
    <property type="match status" value="1"/>
</dbReference>
<evidence type="ECO:0000313" key="4">
    <source>
        <dbReference type="Proteomes" id="UP001319921"/>
    </source>
</evidence>
<evidence type="ECO:0000256" key="1">
    <source>
        <dbReference type="SAM" id="Coils"/>
    </source>
</evidence>
<sequence length="185" mass="20909">MRRDLILLGYRDSLSKKNLEEVLRGGDSIVLAEVRFLLEELERLEARKKEIEDRLRELVPKDSLIFTIPGIGEILGCIILARVGDVKRFGDKKRFVAYCGLDPVIESSGKSVVSKGISKRGDAVLRRAFYLAALSAIKVNPVIKRFYEEHKGKLKGRKLITACARKLAVITWAVLYYNKPFDASE</sequence>
<feature type="domain" description="Transposase IS116/IS110/IS902 C-terminal" evidence="2">
    <location>
        <begin position="63"/>
        <end position="148"/>
    </location>
</feature>
<reference evidence="3 4" key="1">
    <citation type="journal article" date="2022" name="Microbiol. Resour. Announc.">
        <title>Complete Genome Sequence of the Hyperthermophilic and Acidophilic Archaeon Saccharolobus caldissimus Strain HS-3T.</title>
        <authorList>
            <person name="Sakai H.D."/>
            <person name="Kurosawa N."/>
        </authorList>
    </citation>
    <scope>NUCLEOTIDE SEQUENCE [LARGE SCALE GENOMIC DNA]</scope>
    <source>
        <strain evidence="3 4">JCM32116</strain>
    </source>
</reference>
<dbReference type="PANTHER" id="PTHR33055:SF13">
    <property type="entry name" value="TRANSPOSASE"/>
    <property type="match status" value="1"/>
</dbReference>
<keyword evidence="4" id="KW-1185">Reference proteome</keyword>
<dbReference type="GO" id="GO:0004803">
    <property type="term" value="F:transposase activity"/>
    <property type="evidence" value="ECO:0007669"/>
    <property type="project" value="InterPro"/>
</dbReference>
<feature type="coiled-coil region" evidence="1">
    <location>
        <begin position="34"/>
        <end position="61"/>
    </location>
</feature>
<keyword evidence="1" id="KW-0175">Coiled coil</keyword>
<gene>
    <name evidence="3" type="ORF">SACC_13990</name>
</gene>
<proteinExistence type="predicted"/>
<dbReference type="InterPro" id="IPR003346">
    <property type="entry name" value="Transposase_20"/>
</dbReference>
<dbReference type="EMBL" id="AP025226">
    <property type="protein sequence ID" value="BDB98382.1"/>
    <property type="molecule type" value="Genomic_DNA"/>
</dbReference>
<dbReference type="GO" id="GO:0006313">
    <property type="term" value="P:DNA transposition"/>
    <property type="evidence" value="ECO:0007669"/>
    <property type="project" value="InterPro"/>
</dbReference>
<name>A0AAQ4CRF1_9CREN</name>
<dbReference type="AlphaFoldDB" id="A0AAQ4CRF1"/>
<protein>
    <recommendedName>
        <fullName evidence="2">Transposase IS116/IS110/IS902 C-terminal domain-containing protein</fullName>
    </recommendedName>
</protein>
<evidence type="ECO:0000313" key="3">
    <source>
        <dbReference type="EMBL" id="BDB98382.1"/>
    </source>
</evidence>
<dbReference type="Pfam" id="PF02371">
    <property type="entry name" value="Transposase_20"/>
    <property type="match status" value="1"/>
</dbReference>
<accession>A0AAQ4CRF1</accession>
<dbReference type="KEGG" id="scas:SACC_13990"/>
<dbReference type="InterPro" id="IPR047650">
    <property type="entry name" value="Transpos_IS110"/>
</dbReference>
<dbReference type="GO" id="GO:0003677">
    <property type="term" value="F:DNA binding"/>
    <property type="evidence" value="ECO:0007669"/>
    <property type="project" value="InterPro"/>
</dbReference>
<organism evidence="3 4">
    <name type="scientific">Saccharolobus caldissimus</name>
    <dbReference type="NCBI Taxonomy" id="1702097"/>
    <lineage>
        <taxon>Archaea</taxon>
        <taxon>Thermoproteota</taxon>
        <taxon>Thermoprotei</taxon>
        <taxon>Sulfolobales</taxon>
        <taxon>Sulfolobaceae</taxon>
        <taxon>Saccharolobus</taxon>
    </lineage>
</organism>
<evidence type="ECO:0000259" key="2">
    <source>
        <dbReference type="Pfam" id="PF02371"/>
    </source>
</evidence>